<proteinExistence type="predicted"/>
<accession>A0ABQ5JS20</accession>
<name>A0ABQ5JS20_9LACO</name>
<evidence type="ECO:0000313" key="1">
    <source>
        <dbReference type="EMBL" id="GKT06209.1"/>
    </source>
</evidence>
<dbReference type="RefSeq" id="WP_407884159.1">
    <property type="nucleotide sequence ID" value="NZ_BQXO01000004.1"/>
</dbReference>
<organism evidence="1 2">
    <name type="scientific">Furfurilactobacillus curtus</name>
    <dbReference type="NCBI Taxonomy" id="1746200"/>
    <lineage>
        <taxon>Bacteria</taxon>
        <taxon>Bacillati</taxon>
        <taxon>Bacillota</taxon>
        <taxon>Bacilli</taxon>
        <taxon>Lactobacillales</taxon>
        <taxon>Lactobacillaceae</taxon>
        <taxon>Furfurilactobacillus</taxon>
    </lineage>
</organism>
<sequence length="98" mass="11145">MIQLSEKQWAAVVNLEPSYLRARSILNNDWQAIVLDNPLFVSYITVADLQFASQLAAAKVVEQPTNQLVSFAQRQVVRRRLAPFLSSEAKTWLNREDG</sequence>
<comment type="caution">
    <text evidence="1">The sequence shown here is derived from an EMBL/GenBank/DDBJ whole genome shotgun (WGS) entry which is preliminary data.</text>
</comment>
<reference evidence="1 2" key="1">
    <citation type="submission" date="2022-03" db="EMBL/GenBank/DDBJ databases">
        <title>Draft genome sequence of Furfurilactobacillus curtus JCM 31185.</title>
        <authorList>
            <person name="Suzuki S."/>
            <person name="Endo A."/>
            <person name="Kajikawa A."/>
        </authorList>
    </citation>
    <scope>NUCLEOTIDE SEQUENCE [LARGE SCALE GENOMIC DNA]</scope>
    <source>
        <strain evidence="1 2">JCM 31185</strain>
    </source>
</reference>
<dbReference type="Proteomes" id="UP001628078">
    <property type="component" value="Unassembled WGS sequence"/>
</dbReference>
<evidence type="ECO:0000313" key="2">
    <source>
        <dbReference type="Proteomes" id="UP001628078"/>
    </source>
</evidence>
<gene>
    <name evidence="1" type="ORF">JCM31185_14960</name>
</gene>
<protein>
    <submittedName>
        <fullName evidence="1">Uncharacterized protein</fullName>
    </submittedName>
</protein>
<dbReference type="EMBL" id="BQXO01000004">
    <property type="protein sequence ID" value="GKT06209.1"/>
    <property type="molecule type" value="Genomic_DNA"/>
</dbReference>
<keyword evidence="2" id="KW-1185">Reference proteome</keyword>